<accession>A0A4Z0YVB4</accession>
<feature type="transmembrane region" description="Helical" evidence="6">
    <location>
        <begin position="321"/>
        <end position="342"/>
    </location>
</feature>
<evidence type="ECO:0000256" key="5">
    <source>
        <dbReference type="ARBA" id="ARBA00023136"/>
    </source>
</evidence>
<feature type="transmembrane region" description="Helical" evidence="6">
    <location>
        <begin position="523"/>
        <end position="544"/>
    </location>
</feature>
<keyword evidence="3 6" id="KW-0812">Transmembrane</keyword>
<evidence type="ECO:0000256" key="6">
    <source>
        <dbReference type="RuleBase" id="RU365065"/>
    </source>
</evidence>
<keyword evidence="2 6" id="KW-0813">Transport</keyword>
<protein>
    <recommendedName>
        <fullName evidence="6">Solute carrier family 40 member</fullName>
    </recommendedName>
</protein>
<sequence length="562" mass="61495">MESEDETTTFGDNHHAVQDSRPGLTRAQAFNLYLSHAFSTWNARGYEFAAILFTAAAFPDTLVAAGLRMVIIYIAMILLSSSVGHWVERSPNRLRTLMSTICCNRASVILGSFVWLSILSQENLLTGDTLAAPPRFALPRNDMLKGVIFAVAIAFGIIERLSASANMISMERDWVFAVAGPVGHPYDLTNLNAVMRRIDLVCKLISPIFISIVISATGSVRIGVLYTGLTSLISIPIELLSAKRVWNGSTVLQAPKPIPTSGPSQGPAAGPGEGGVGIRSWSSKLRQYFNGLEMYFSTPVWIPSFALAMLHFNMLTWRATFITYLLNIGYSLNVITIARAIGSIFEISSTLKYVPKIPALPKQLQATLRAAITDPNIAVTPWGVVYFEQEESIADTETGVGLKRLGLWGISGQFISTIPVVLALWAISKQRDQATGEDPGALILRPAGDRASLSVGWSVILFSSLAFSRVGVWVYDLTTQQLTQTLVHKTQRSSFAGVESSIVNVFEVLGAAAAIAFPQVEQYRWLALASLVSVVLSWFIYACWVRSQRGHLVHWEKLGMKH</sequence>
<feature type="transmembrane region" description="Helical" evidence="6">
    <location>
        <begin position="455"/>
        <end position="475"/>
    </location>
</feature>
<dbReference type="PANTHER" id="PTHR11660:SF57">
    <property type="entry name" value="SOLUTE CARRIER FAMILY 40 MEMBER"/>
    <property type="match status" value="1"/>
</dbReference>
<feature type="transmembrane region" description="Helical" evidence="6">
    <location>
        <begin position="143"/>
        <end position="162"/>
    </location>
</feature>
<name>A0A4Z0YVB4_9PEZI</name>
<comment type="caution">
    <text evidence="8">The sequence shown here is derived from an EMBL/GenBank/DDBJ whole genome shotgun (WGS) entry which is preliminary data.</text>
</comment>
<dbReference type="InterPro" id="IPR009716">
    <property type="entry name" value="Ferroportin-1"/>
</dbReference>
<comment type="function">
    <text evidence="6">May be involved in iron transport and iron homeostasis.</text>
</comment>
<proteinExistence type="inferred from homology"/>
<keyword evidence="9" id="KW-1185">Reference proteome</keyword>
<feature type="transmembrane region" description="Helical" evidence="6">
    <location>
        <begin position="294"/>
        <end position="315"/>
    </location>
</feature>
<dbReference type="Proteomes" id="UP000297716">
    <property type="component" value="Unassembled WGS sequence"/>
</dbReference>
<dbReference type="PANTHER" id="PTHR11660">
    <property type="entry name" value="SOLUTE CARRIER FAMILY 40 MEMBER"/>
    <property type="match status" value="1"/>
</dbReference>
<feature type="transmembrane region" description="Helical" evidence="6">
    <location>
        <begin position="62"/>
        <end position="84"/>
    </location>
</feature>
<comment type="caution">
    <text evidence="6">Lacks conserved residue(s) required for the propagation of feature annotation.</text>
</comment>
<comment type="subcellular location">
    <subcellularLocation>
        <location evidence="1 6">Membrane</location>
        <topology evidence="1 6">Multi-pass membrane protein</topology>
    </subcellularLocation>
</comment>
<feature type="transmembrane region" description="Helical" evidence="6">
    <location>
        <begin position="96"/>
        <end position="118"/>
    </location>
</feature>
<feature type="transmembrane region" description="Helical" evidence="6">
    <location>
        <begin position="496"/>
        <end position="517"/>
    </location>
</feature>
<evidence type="ECO:0000256" key="7">
    <source>
        <dbReference type="SAM" id="MobiDB-lite"/>
    </source>
</evidence>
<organism evidence="8 9">
    <name type="scientific">Xylaria hypoxylon</name>
    <dbReference type="NCBI Taxonomy" id="37992"/>
    <lineage>
        <taxon>Eukaryota</taxon>
        <taxon>Fungi</taxon>
        <taxon>Dikarya</taxon>
        <taxon>Ascomycota</taxon>
        <taxon>Pezizomycotina</taxon>
        <taxon>Sordariomycetes</taxon>
        <taxon>Xylariomycetidae</taxon>
        <taxon>Xylariales</taxon>
        <taxon>Xylariaceae</taxon>
        <taxon>Xylaria</taxon>
    </lineage>
</organism>
<evidence type="ECO:0000313" key="9">
    <source>
        <dbReference type="Proteomes" id="UP000297716"/>
    </source>
</evidence>
<gene>
    <name evidence="8" type="ORF">E0Z10_g5456</name>
</gene>
<keyword evidence="4 6" id="KW-1133">Transmembrane helix</keyword>
<dbReference type="OrthoDB" id="648861at2759"/>
<evidence type="ECO:0000256" key="4">
    <source>
        <dbReference type="ARBA" id="ARBA00022989"/>
    </source>
</evidence>
<evidence type="ECO:0000256" key="2">
    <source>
        <dbReference type="ARBA" id="ARBA00022448"/>
    </source>
</evidence>
<feature type="region of interest" description="Disordered" evidence="7">
    <location>
        <begin position="256"/>
        <end position="275"/>
    </location>
</feature>
<evidence type="ECO:0000256" key="3">
    <source>
        <dbReference type="ARBA" id="ARBA00022692"/>
    </source>
</evidence>
<dbReference type="STRING" id="37992.A0A4Z0YVB4"/>
<dbReference type="Pfam" id="PF06963">
    <property type="entry name" value="FPN1"/>
    <property type="match status" value="2"/>
</dbReference>
<dbReference type="GO" id="GO:0005381">
    <property type="term" value="F:iron ion transmembrane transporter activity"/>
    <property type="evidence" value="ECO:0007669"/>
    <property type="project" value="UniProtKB-UniRule"/>
</dbReference>
<dbReference type="EMBL" id="SKBN01000098">
    <property type="protein sequence ID" value="TGJ83321.1"/>
    <property type="molecule type" value="Genomic_DNA"/>
</dbReference>
<dbReference type="AlphaFoldDB" id="A0A4Z0YVB4"/>
<feature type="compositionally biased region" description="Low complexity" evidence="7">
    <location>
        <begin position="259"/>
        <end position="268"/>
    </location>
</feature>
<dbReference type="GO" id="GO:0016020">
    <property type="term" value="C:membrane"/>
    <property type="evidence" value="ECO:0007669"/>
    <property type="project" value="UniProtKB-SubCell"/>
</dbReference>
<keyword evidence="5 6" id="KW-0472">Membrane</keyword>
<evidence type="ECO:0000313" key="8">
    <source>
        <dbReference type="EMBL" id="TGJ83321.1"/>
    </source>
</evidence>
<comment type="similarity">
    <text evidence="6">Belongs to the ferroportin (FP) (TC 2.A.100) family. SLC40A subfamily.</text>
</comment>
<evidence type="ECO:0000256" key="1">
    <source>
        <dbReference type="ARBA" id="ARBA00004141"/>
    </source>
</evidence>
<reference evidence="8 9" key="1">
    <citation type="submission" date="2019-03" db="EMBL/GenBank/DDBJ databases">
        <title>Draft genome sequence of Xylaria hypoxylon DSM 108379, a ubiquitous saprotrophic-parasitic fungi on hardwood.</title>
        <authorList>
            <person name="Buettner E."/>
            <person name="Leonhardt S."/>
            <person name="Gebauer A.M."/>
            <person name="Liers C."/>
            <person name="Hofrichter M."/>
            <person name="Kellner H."/>
        </authorList>
    </citation>
    <scope>NUCLEOTIDE SEQUENCE [LARGE SCALE GENOMIC DNA]</scope>
    <source>
        <strain evidence="8 9">DSM 108379</strain>
    </source>
</reference>
<keyword evidence="6" id="KW-0406">Ion transport</keyword>
<feature type="transmembrane region" description="Helical" evidence="6">
    <location>
        <begin position="405"/>
        <end position="427"/>
    </location>
</feature>